<dbReference type="InterPro" id="IPR013325">
    <property type="entry name" value="RNA_pol_sigma_r2"/>
</dbReference>
<sequence length="217" mass="24859">MRLAERAVALSPLVSPAETPSSSRLSVSFPDEAQLLEQLRQGSEAAFRTVVERHQTRIYNTVLALVQSPEEAEDVTQEVFVEVFQTVGRFRGDAALTTWLYRIATSRALNALQKRKAKKRFAFLTTLFGDNNEVQHHPPDFRHPGVLLEDQERMQQLFWAIDRLANQQKVAFTLRYREDLSYQEIAAVMETTVPAVESLLVRAKQALRKQLQSYYHA</sequence>
<evidence type="ECO:0000256" key="6">
    <source>
        <dbReference type="RuleBase" id="RU000716"/>
    </source>
</evidence>
<dbReference type="Pfam" id="PF08281">
    <property type="entry name" value="Sigma70_r4_2"/>
    <property type="match status" value="1"/>
</dbReference>
<evidence type="ECO:0000256" key="1">
    <source>
        <dbReference type="ARBA" id="ARBA00010641"/>
    </source>
</evidence>
<keyword evidence="10" id="KW-1185">Reference proteome</keyword>
<dbReference type="InterPro" id="IPR000838">
    <property type="entry name" value="RNA_pol_sigma70_ECF_CS"/>
</dbReference>
<keyword evidence="5 6" id="KW-0804">Transcription</keyword>
<dbReference type="InterPro" id="IPR036388">
    <property type="entry name" value="WH-like_DNA-bd_sf"/>
</dbReference>
<comment type="caution">
    <text evidence="9">The sequence shown here is derived from an EMBL/GenBank/DDBJ whole genome shotgun (WGS) entry which is preliminary data.</text>
</comment>
<feature type="domain" description="RNA polymerase sigma factor 70 region 4 type 2" evidence="8">
    <location>
        <begin position="160"/>
        <end position="207"/>
    </location>
</feature>
<evidence type="ECO:0000313" key="9">
    <source>
        <dbReference type="EMBL" id="MBC6611758.1"/>
    </source>
</evidence>
<dbReference type="InterPro" id="IPR039425">
    <property type="entry name" value="RNA_pol_sigma-70-like"/>
</dbReference>
<accession>A0ABR7MMH4</accession>
<evidence type="ECO:0000259" key="8">
    <source>
        <dbReference type="Pfam" id="PF08281"/>
    </source>
</evidence>
<protein>
    <recommendedName>
        <fullName evidence="6">RNA polymerase sigma factor</fullName>
    </recommendedName>
</protein>
<dbReference type="InterPro" id="IPR013324">
    <property type="entry name" value="RNA_pol_sigma_r3/r4-like"/>
</dbReference>
<dbReference type="CDD" id="cd06171">
    <property type="entry name" value="Sigma70_r4"/>
    <property type="match status" value="1"/>
</dbReference>
<dbReference type="NCBIfam" id="TIGR02937">
    <property type="entry name" value="sigma70-ECF"/>
    <property type="match status" value="1"/>
</dbReference>
<evidence type="ECO:0000256" key="5">
    <source>
        <dbReference type="ARBA" id="ARBA00023163"/>
    </source>
</evidence>
<dbReference type="SUPFAM" id="SSF88946">
    <property type="entry name" value="Sigma2 domain of RNA polymerase sigma factors"/>
    <property type="match status" value="1"/>
</dbReference>
<evidence type="ECO:0000313" key="10">
    <source>
        <dbReference type="Proteomes" id="UP000622017"/>
    </source>
</evidence>
<name>A0ABR7MMH4_9BACT</name>
<dbReference type="SUPFAM" id="SSF88659">
    <property type="entry name" value="Sigma3 and sigma4 domains of RNA polymerase sigma factors"/>
    <property type="match status" value="1"/>
</dbReference>
<dbReference type="InterPro" id="IPR014284">
    <property type="entry name" value="RNA_pol_sigma-70_dom"/>
</dbReference>
<dbReference type="EMBL" id="JACSCY010000009">
    <property type="protein sequence ID" value="MBC6611758.1"/>
    <property type="molecule type" value="Genomic_DNA"/>
</dbReference>
<dbReference type="PANTHER" id="PTHR43133">
    <property type="entry name" value="RNA POLYMERASE ECF-TYPE SIGMA FACTO"/>
    <property type="match status" value="1"/>
</dbReference>
<dbReference type="Pfam" id="PF04542">
    <property type="entry name" value="Sigma70_r2"/>
    <property type="match status" value="1"/>
</dbReference>
<dbReference type="Gene3D" id="1.10.1740.10">
    <property type="match status" value="1"/>
</dbReference>
<dbReference type="PANTHER" id="PTHR43133:SF8">
    <property type="entry name" value="RNA POLYMERASE SIGMA FACTOR HI_1459-RELATED"/>
    <property type="match status" value="1"/>
</dbReference>
<evidence type="ECO:0000259" key="7">
    <source>
        <dbReference type="Pfam" id="PF04542"/>
    </source>
</evidence>
<dbReference type="Proteomes" id="UP000622017">
    <property type="component" value="Unassembled WGS sequence"/>
</dbReference>
<feature type="domain" description="RNA polymerase sigma-70 region 2" evidence="7">
    <location>
        <begin position="51"/>
        <end position="116"/>
    </location>
</feature>
<evidence type="ECO:0000256" key="4">
    <source>
        <dbReference type="ARBA" id="ARBA00023125"/>
    </source>
</evidence>
<comment type="similarity">
    <text evidence="1 6">Belongs to the sigma-70 factor family. ECF subfamily.</text>
</comment>
<evidence type="ECO:0000256" key="2">
    <source>
        <dbReference type="ARBA" id="ARBA00023015"/>
    </source>
</evidence>
<dbReference type="Gene3D" id="1.10.10.10">
    <property type="entry name" value="Winged helix-like DNA-binding domain superfamily/Winged helix DNA-binding domain"/>
    <property type="match status" value="1"/>
</dbReference>
<dbReference type="InterPro" id="IPR007627">
    <property type="entry name" value="RNA_pol_sigma70_r2"/>
</dbReference>
<keyword evidence="4 6" id="KW-0238">DNA-binding</keyword>
<proteinExistence type="inferred from homology"/>
<dbReference type="InterPro" id="IPR013249">
    <property type="entry name" value="RNA_pol_sigma70_r4_t2"/>
</dbReference>
<evidence type="ECO:0000256" key="3">
    <source>
        <dbReference type="ARBA" id="ARBA00023082"/>
    </source>
</evidence>
<keyword evidence="3 6" id="KW-0731">Sigma factor</keyword>
<organism evidence="9 10">
    <name type="scientific">Hymenobacter citatus</name>
    <dbReference type="NCBI Taxonomy" id="2763506"/>
    <lineage>
        <taxon>Bacteria</taxon>
        <taxon>Pseudomonadati</taxon>
        <taxon>Bacteroidota</taxon>
        <taxon>Cytophagia</taxon>
        <taxon>Cytophagales</taxon>
        <taxon>Hymenobacteraceae</taxon>
        <taxon>Hymenobacter</taxon>
    </lineage>
</organism>
<dbReference type="PROSITE" id="PS01063">
    <property type="entry name" value="SIGMA70_ECF"/>
    <property type="match status" value="1"/>
</dbReference>
<keyword evidence="2 6" id="KW-0805">Transcription regulation</keyword>
<reference evidence="9 10" key="1">
    <citation type="submission" date="2020-08" db="EMBL/GenBank/DDBJ databases">
        <title>Hymenobacter sp.</title>
        <authorList>
            <person name="Kim M.K."/>
        </authorList>
    </citation>
    <scope>NUCLEOTIDE SEQUENCE [LARGE SCALE GENOMIC DNA]</scope>
    <source>
        <strain evidence="9 10">BT507</strain>
    </source>
</reference>
<gene>
    <name evidence="9" type="ORF">H8B15_12555</name>
</gene>